<dbReference type="SUPFAM" id="SSF109604">
    <property type="entry name" value="HD-domain/PDEase-like"/>
    <property type="match status" value="1"/>
</dbReference>
<comment type="caution">
    <text evidence="2">The sequence shown here is derived from an EMBL/GenBank/DDBJ whole genome shotgun (WGS) entry which is preliminary data.</text>
</comment>
<dbReference type="NCBIfam" id="TIGR00277">
    <property type="entry name" value="HDIG"/>
    <property type="match status" value="1"/>
</dbReference>
<keyword evidence="2" id="KW-0378">Hydrolase</keyword>
<evidence type="ECO:0000313" key="2">
    <source>
        <dbReference type="EMBL" id="OAP95914.1"/>
    </source>
</evidence>
<evidence type="ECO:0000259" key="1">
    <source>
        <dbReference type="PROSITE" id="PS51832"/>
    </source>
</evidence>
<dbReference type="InterPro" id="IPR021812">
    <property type="entry name" value="DUF3391"/>
</dbReference>
<dbReference type="EMBL" id="LWBS01000086">
    <property type="protein sequence ID" value="OAP95914.1"/>
    <property type="molecule type" value="Genomic_DNA"/>
</dbReference>
<dbReference type="Pfam" id="PF13487">
    <property type="entry name" value="HD_5"/>
    <property type="match status" value="1"/>
</dbReference>
<dbReference type="AlphaFoldDB" id="A0A179BXY8"/>
<dbReference type="Pfam" id="PF11871">
    <property type="entry name" value="DUF3391"/>
    <property type="match status" value="1"/>
</dbReference>
<dbReference type="PANTHER" id="PTHR43155">
    <property type="entry name" value="CYCLIC DI-GMP PHOSPHODIESTERASE PA4108-RELATED"/>
    <property type="match status" value="1"/>
</dbReference>
<dbReference type="SMART" id="SM00471">
    <property type="entry name" value="HDc"/>
    <property type="match status" value="1"/>
</dbReference>
<dbReference type="InterPro" id="IPR003607">
    <property type="entry name" value="HD/PDEase_dom"/>
</dbReference>
<proteinExistence type="predicted"/>
<reference evidence="2" key="1">
    <citation type="submission" date="2016-04" db="EMBL/GenBank/DDBJ databases">
        <title>Fast-growing isolate from the root nodules of Vavilovia formosa.</title>
        <authorList>
            <person name="Kimeklis A."/>
            <person name="Safronova V."/>
            <person name="Belimov A."/>
            <person name="Andronov E."/>
        </authorList>
    </citation>
    <scope>NUCLEOTIDE SEQUENCE [LARGE SCALE GENOMIC DNA]</scope>
    <source>
        <strain evidence="2">Vaf-46</strain>
    </source>
</reference>
<dbReference type="InterPro" id="IPR006675">
    <property type="entry name" value="HDIG_dom"/>
</dbReference>
<dbReference type="eggNOG" id="COG2206">
    <property type="taxonomic scope" value="Bacteria"/>
</dbReference>
<protein>
    <submittedName>
        <fullName evidence="2">HD family phosphohydrolase</fullName>
    </submittedName>
</protein>
<feature type="domain" description="HD-GYP" evidence="1">
    <location>
        <begin position="140"/>
        <end position="330"/>
    </location>
</feature>
<dbReference type="CDD" id="cd00077">
    <property type="entry name" value="HDc"/>
    <property type="match status" value="1"/>
</dbReference>
<dbReference type="PANTHER" id="PTHR43155:SF2">
    <property type="entry name" value="CYCLIC DI-GMP PHOSPHODIESTERASE PA4108"/>
    <property type="match status" value="1"/>
</dbReference>
<dbReference type="PROSITE" id="PS51832">
    <property type="entry name" value="HD_GYP"/>
    <property type="match status" value="1"/>
</dbReference>
<organism evidence="2">
    <name type="scientific">Rhizobium leguminosarum</name>
    <dbReference type="NCBI Taxonomy" id="384"/>
    <lineage>
        <taxon>Bacteria</taxon>
        <taxon>Pseudomonadati</taxon>
        <taxon>Pseudomonadota</taxon>
        <taxon>Alphaproteobacteria</taxon>
        <taxon>Hyphomicrobiales</taxon>
        <taxon>Rhizobiaceae</taxon>
        <taxon>Rhizobium/Agrobacterium group</taxon>
        <taxon>Rhizobium</taxon>
    </lineage>
</organism>
<dbReference type="InterPro" id="IPR037522">
    <property type="entry name" value="HD_GYP_dom"/>
</dbReference>
<accession>A0A179BXY8</accession>
<gene>
    <name evidence="2" type="ORF">A4U53_16355</name>
</gene>
<dbReference type="Gene3D" id="1.10.3210.10">
    <property type="entry name" value="Hypothetical protein af1432"/>
    <property type="match status" value="1"/>
</dbReference>
<sequence>MSTKIILNGSEMRKRIHVSQLRVGMYVEDVEIEGEDRTRRFKPFLISAAGQLESLMASRLMTVVIDVGKGADVDPGGAQDIDRAAFDAQLRAVFSAEDIKQARECVEDTRPQIRQMLAHARIKASFASDAASAAVERIMSAAFDNAGALIAVAKLKEKDELTFLHSLAVSALMITLGRSLGHGEEDVRVLGLGGLVHDLGKMALPDEVLTKPGKLTAEEMDLVRGHPQRGYELVSYVAHVPEPVLDICRYHHEKFDGSGYPGRLAGKKIPYVARLAAICDVYEALTTIRPYKRAFSQAEAINMMMNSPGHFDSQLLSAFVSKMVISGTLH</sequence>
<name>A0A179BXY8_RHILE</name>
<dbReference type="GO" id="GO:0008081">
    <property type="term" value="F:phosphoric diester hydrolase activity"/>
    <property type="evidence" value="ECO:0007669"/>
    <property type="project" value="UniProtKB-ARBA"/>
</dbReference>